<name>A0ABU9VZK2_9MICO</name>
<reference evidence="1 2" key="1">
    <citation type="submission" date="2024-03" db="EMBL/GenBank/DDBJ databases">
        <title>YIM 134122 draft genome.</title>
        <authorList>
            <person name="Zuo S."/>
            <person name="Xiong L."/>
        </authorList>
    </citation>
    <scope>NUCLEOTIDE SEQUENCE [LARGE SCALE GENOMIC DNA]</scope>
    <source>
        <strain evidence="1 2">YIM 134122</strain>
    </source>
</reference>
<dbReference type="SUPFAM" id="SSF55486">
    <property type="entry name" value="Metalloproteases ('zincins'), catalytic domain"/>
    <property type="match status" value="1"/>
</dbReference>
<dbReference type="Proteomes" id="UP001425155">
    <property type="component" value="Unassembled WGS sequence"/>
</dbReference>
<gene>
    <name evidence="1" type="ORF">WJX64_01230</name>
</gene>
<accession>A0ABU9VZK2</accession>
<organism evidence="1 2">
    <name type="scientific">Leifsonia stereocauli</name>
    <dbReference type="NCBI Taxonomy" id="3134136"/>
    <lineage>
        <taxon>Bacteria</taxon>
        <taxon>Bacillati</taxon>
        <taxon>Actinomycetota</taxon>
        <taxon>Actinomycetes</taxon>
        <taxon>Micrococcales</taxon>
        <taxon>Microbacteriaceae</taxon>
        <taxon>Leifsonia</taxon>
    </lineage>
</organism>
<evidence type="ECO:0000313" key="2">
    <source>
        <dbReference type="Proteomes" id="UP001425155"/>
    </source>
</evidence>
<evidence type="ECO:0008006" key="3">
    <source>
        <dbReference type="Google" id="ProtNLM"/>
    </source>
</evidence>
<dbReference type="Gene3D" id="2.60.40.2700">
    <property type="match status" value="2"/>
</dbReference>
<proteinExistence type="predicted"/>
<dbReference type="Pfam" id="PF13583">
    <property type="entry name" value="Reprolysin_4"/>
    <property type="match status" value="1"/>
</dbReference>
<comment type="caution">
    <text evidence="1">The sequence shown here is derived from an EMBL/GenBank/DDBJ whole genome shotgun (WGS) entry which is preliminary data.</text>
</comment>
<dbReference type="EMBL" id="JBCLVG010000001">
    <property type="protein sequence ID" value="MEN1945162.1"/>
    <property type="molecule type" value="Genomic_DNA"/>
</dbReference>
<sequence length="711" mass="72371">MTMPTGGTTSMRSLKIPVLTAAVALLGGLLAPVPTAVADDLATDAAVHVVGTLVVIQPEESPTPVTPPQAATDAAATPEAHVLLPDGASVPIDGDLIPADAVSGAPVDVVAAPSTEVLADAGLAASGTVAADSAEGQRILEAAVVADDPLTVVAGEIGAVEVQAAAASHTIDVAVVSNGSTATAANTDDYVKKVVAKVGAFWSEQSAGMVPAITLTTIKRYTSTKGCGTEESTIALWDEAAKKFDHAGGANDYVGGGTKHLFVISPPSCAVTFNGLGSIGSGVGNGGVVWAAFDGGDGSGDELTLAHEIGHNFSLNHANAQECAYPASDPQVKSGTYAPPCTVQPYADVYDVMGQSFVVCASSAASSCHGNDNTPALNAISKVRLGVLSATDAPVIQLTQSTTLTLGAASATAGRRALVLIDPMSRERYVVEYRNGLGRDAGSVYMDWAEPYAHWAMPKMGAGIRILKTGPDGRSSVVLPDATATSSRLAWVPGRTFTSRTRGLKIAVLSAAGATASVQVTIAPQFTGTELPKVSGEPFVSRTLTAEPRTSWAPTPTSYAYHWFRSGIAISGASGKSYTVVAADLGKRLTVRVTASKTGVASRAWVSPATPAIGALKGFTGTSQPTITGARKVGVVLAAAPGANWAPLTAGTTYTYRWYRGTTVIPGAVGRSYRQVAGDVGAVIRVNVTAHRYGYVSKSAPSTATAAKTVK</sequence>
<dbReference type="RefSeq" id="WP_342111033.1">
    <property type="nucleotide sequence ID" value="NZ_JBCAUN010000001.1"/>
</dbReference>
<dbReference type="Gene3D" id="3.40.390.10">
    <property type="entry name" value="Collagenase (Catalytic Domain)"/>
    <property type="match status" value="1"/>
</dbReference>
<protein>
    <recommendedName>
        <fullName evidence="3">Peptidase M11 gametolysin domain-containing protein</fullName>
    </recommendedName>
</protein>
<dbReference type="InterPro" id="IPR024079">
    <property type="entry name" value="MetalloPept_cat_dom_sf"/>
</dbReference>
<evidence type="ECO:0000313" key="1">
    <source>
        <dbReference type="EMBL" id="MEN1945162.1"/>
    </source>
</evidence>
<keyword evidence="2" id="KW-1185">Reference proteome</keyword>